<evidence type="ECO:0000256" key="6">
    <source>
        <dbReference type="ARBA" id="ARBA00023136"/>
    </source>
</evidence>
<reference evidence="10" key="1">
    <citation type="submission" date="2016-10" db="EMBL/GenBank/DDBJ databases">
        <authorList>
            <person name="Varghese N."/>
            <person name="Submissions S."/>
        </authorList>
    </citation>
    <scope>NUCLEOTIDE SEQUENCE [LARGE SCALE GENOMIC DNA]</scope>
    <source>
        <strain evidence="10">CGMCC 1.11101</strain>
    </source>
</reference>
<gene>
    <name evidence="9" type="ORF">SAMN05216219_1429</name>
</gene>
<evidence type="ECO:0000313" key="9">
    <source>
        <dbReference type="EMBL" id="SFN61320.1"/>
    </source>
</evidence>
<comment type="similarity">
    <text evidence="7">Belongs to the drug/metabolite transporter (DMT) superfamily. Small multidrug resistance (SMR) (TC 2.A.7.1) family.</text>
</comment>
<keyword evidence="6 8" id="KW-0472">Membrane</keyword>
<dbReference type="Gene3D" id="1.10.3730.20">
    <property type="match status" value="1"/>
</dbReference>
<dbReference type="RefSeq" id="WP_090710054.1">
    <property type="nucleotide sequence ID" value="NZ_FOVM01000003.1"/>
</dbReference>
<feature type="transmembrane region" description="Helical" evidence="8">
    <location>
        <begin position="100"/>
        <end position="118"/>
    </location>
</feature>
<dbReference type="SUPFAM" id="SSF103481">
    <property type="entry name" value="Multidrug resistance efflux transporter EmrE"/>
    <property type="match status" value="1"/>
</dbReference>
<protein>
    <submittedName>
        <fullName evidence="9">Small multidrug resistance pump</fullName>
    </submittedName>
</protein>
<evidence type="ECO:0000256" key="8">
    <source>
        <dbReference type="SAM" id="Phobius"/>
    </source>
</evidence>
<dbReference type="PANTHER" id="PTHR30561:SF1">
    <property type="entry name" value="MULTIDRUG TRANSPORTER EMRE"/>
    <property type="match status" value="1"/>
</dbReference>
<dbReference type="AlphaFoldDB" id="A0A1I5AG04"/>
<keyword evidence="3" id="KW-1003">Cell membrane</keyword>
<dbReference type="PANTHER" id="PTHR30561">
    <property type="entry name" value="SMR FAMILY PROTON-DEPENDENT DRUG EFFLUX TRANSPORTER SUGE"/>
    <property type="match status" value="1"/>
</dbReference>
<feature type="transmembrane region" description="Helical" evidence="8">
    <location>
        <begin position="16"/>
        <end position="36"/>
    </location>
</feature>
<evidence type="ECO:0000256" key="3">
    <source>
        <dbReference type="ARBA" id="ARBA00022475"/>
    </source>
</evidence>
<dbReference type="InterPro" id="IPR037185">
    <property type="entry name" value="EmrE-like"/>
</dbReference>
<evidence type="ECO:0000256" key="7">
    <source>
        <dbReference type="RuleBase" id="RU003942"/>
    </source>
</evidence>
<evidence type="ECO:0000256" key="2">
    <source>
        <dbReference type="ARBA" id="ARBA00022448"/>
    </source>
</evidence>
<keyword evidence="10" id="KW-1185">Reference proteome</keyword>
<dbReference type="EMBL" id="FOVM01000003">
    <property type="protein sequence ID" value="SFN61320.1"/>
    <property type="molecule type" value="Genomic_DNA"/>
</dbReference>
<dbReference type="OrthoDB" id="3175079at2"/>
<dbReference type="GO" id="GO:0005886">
    <property type="term" value="C:plasma membrane"/>
    <property type="evidence" value="ECO:0007669"/>
    <property type="project" value="UniProtKB-SubCell"/>
</dbReference>
<organism evidence="9 10">
    <name type="scientific">Mycetocola miduiensis</name>
    <dbReference type="NCBI Taxonomy" id="995034"/>
    <lineage>
        <taxon>Bacteria</taxon>
        <taxon>Bacillati</taxon>
        <taxon>Actinomycetota</taxon>
        <taxon>Actinomycetes</taxon>
        <taxon>Micrococcales</taxon>
        <taxon>Microbacteriaceae</taxon>
        <taxon>Mycetocola</taxon>
    </lineage>
</organism>
<dbReference type="FunFam" id="1.10.3730.20:FF:000001">
    <property type="entry name" value="Quaternary ammonium compound resistance transporter SugE"/>
    <property type="match status" value="1"/>
</dbReference>
<evidence type="ECO:0000256" key="1">
    <source>
        <dbReference type="ARBA" id="ARBA00004651"/>
    </source>
</evidence>
<feature type="transmembrane region" description="Helical" evidence="8">
    <location>
        <begin position="74"/>
        <end position="94"/>
    </location>
</feature>
<name>A0A1I5AG04_9MICO</name>
<dbReference type="InterPro" id="IPR045324">
    <property type="entry name" value="Small_multidrug_res"/>
</dbReference>
<proteinExistence type="inferred from homology"/>
<dbReference type="Pfam" id="PF00893">
    <property type="entry name" value="Multi_Drug_Res"/>
    <property type="match status" value="1"/>
</dbReference>
<keyword evidence="2" id="KW-0813">Transport</keyword>
<dbReference type="InterPro" id="IPR000390">
    <property type="entry name" value="Small_drug/metabolite_transptr"/>
</dbReference>
<dbReference type="GO" id="GO:0022857">
    <property type="term" value="F:transmembrane transporter activity"/>
    <property type="evidence" value="ECO:0007669"/>
    <property type="project" value="InterPro"/>
</dbReference>
<dbReference type="Proteomes" id="UP000198867">
    <property type="component" value="Unassembled WGS sequence"/>
</dbReference>
<feature type="transmembrane region" description="Helical" evidence="8">
    <location>
        <begin position="42"/>
        <end position="62"/>
    </location>
</feature>
<comment type="subcellular location">
    <subcellularLocation>
        <location evidence="1 7">Cell membrane</location>
        <topology evidence="1 7">Multi-pass membrane protein</topology>
    </subcellularLocation>
</comment>
<dbReference type="STRING" id="995034.SAMN05216219_1429"/>
<evidence type="ECO:0000313" key="10">
    <source>
        <dbReference type="Proteomes" id="UP000198867"/>
    </source>
</evidence>
<accession>A0A1I5AG04</accession>
<sequence length="129" mass="13245">MSEVTRDTPVLGPRLATSWLLLFGAIALEVVATSLLPTTQTFTLPVPSGVVLILYAMSYFLLSRCLGRIPLGVAYAVWSGAGTAAVAAIGIALLGEEATVLKGAGIGLIIVGVVAVNLPERARSAQISP</sequence>
<keyword evidence="5 8" id="KW-1133">Transmembrane helix</keyword>
<evidence type="ECO:0000256" key="5">
    <source>
        <dbReference type="ARBA" id="ARBA00022989"/>
    </source>
</evidence>
<evidence type="ECO:0000256" key="4">
    <source>
        <dbReference type="ARBA" id="ARBA00022692"/>
    </source>
</evidence>
<keyword evidence="4 7" id="KW-0812">Transmembrane</keyword>